<dbReference type="InterPro" id="IPR025282">
    <property type="entry name" value="DUF4214"/>
</dbReference>
<name>A0A1Y0I3N1_9GAMM</name>
<feature type="signal peptide" evidence="2">
    <location>
        <begin position="1"/>
        <end position="21"/>
    </location>
</feature>
<gene>
    <name evidence="4" type="ORF">OLMES_0934</name>
</gene>
<accession>A0A1Y0I3N1</accession>
<dbReference type="RefSeq" id="WP_087460167.1">
    <property type="nucleotide sequence ID" value="NZ_CP021425.1"/>
</dbReference>
<dbReference type="OrthoDB" id="8612880at2"/>
<dbReference type="KEGG" id="ome:OLMES_0934"/>
<feature type="chain" id="PRO_5013254048" description="DUF4214 domain-containing protein" evidence="2">
    <location>
        <begin position="22"/>
        <end position="702"/>
    </location>
</feature>
<protein>
    <recommendedName>
        <fullName evidence="3">DUF4214 domain-containing protein</fullName>
    </recommendedName>
</protein>
<evidence type="ECO:0000259" key="3">
    <source>
        <dbReference type="Pfam" id="PF13946"/>
    </source>
</evidence>
<keyword evidence="2" id="KW-0732">Signal</keyword>
<dbReference type="EMBL" id="CP021425">
    <property type="protein sequence ID" value="ARU55021.1"/>
    <property type="molecule type" value="Genomic_DNA"/>
</dbReference>
<dbReference type="Proteomes" id="UP000196027">
    <property type="component" value="Chromosome"/>
</dbReference>
<evidence type="ECO:0000313" key="5">
    <source>
        <dbReference type="Proteomes" id="UP000196027"/>
    </source>
</evidence>
<proteinExistence type="predicted"/>
<dbReference type="Pfam" id="PF13946">
    <property type="entry name" value="DUF4214"/>
    <property type="match status" value="1"/>
</dbReference>
<feature type="region of interest" description="Disordered" evidence="1">
    <location>
        <begin position="205"/>
        <end position="228"/>
    </location>
</feature>
<keyword evidence="5" id="KW-1185">Reference proteome</keyword>
<dbReference type="Gene3D" id="1.10.3130.20">
    <property type="entry name" value="Phycobilisome linker domain"/>
    <property type="match status" value="1"/>
</dbReference>
<evidence type="ECO:0000256" key="1">
    <source>
        <dbReference type="SAM" id="MobiDB-lite"/>
    </source>
</evidence>
<reference evidence="4 5" key="1">
    <citation type="submission" date="2017-05" db="EMBL/GenBank/DDBJ databases">
        <title>Genomic insights into alkan degradation activity of Oleiphilus messinensis.</title>
        <authorList>
            <person name="Kozyavkin S.A."/>
            <person name="Slesarev A.I."/>
            <person name="Golyshin P.N."/>
            <person name="Korzhenkov A."/>
            <person name="Golyshina O.N."/>
            <person name="Toshchakov S.V."/>
        </authorList>
    </citation>
    <scope>NUCLEOTIDE SEQUENCE [LARGE SCALE GENOMIC DNA]</scope>
    <source>
        <strain evidence="4 5">ME102</strain>
    </source>
</reference>
<dbReference type="InterPro" id="IPR038255">
    <property type="entry name" value="PBS_linker_sf"/>
</dbReference>
<sequence length="702" mass="76049">MKRISKLAGALMCISALNAYADCEPTKSFSAEETSVINAYIAFYGRAPDEAGLKFWSEQLAENGGDLSGIIQEFGNSAEYTSNFGNLSSEALVNNLFQQAFGRDADAAGLAFYVGELESGAMSLQSIALAVLNGASGDDEVIVANRNAASQYYVTLAQDADVELDGQATRDVLATVTTSDETKTQACAVIADDVAEAEEVAAAEREAEQDTTGLSCDNGSPNTTPVKKTGQLKGVGGFAFSSEAIEGLGGIKKQVIGTTGAAGEYSYYEVCGKPSVVTFCLGVKKNCSVEQLPGGIEIEEMSIGTRVLGQIEATRLPITVRDVIRATYPEATQNEQNEVITNAYQLALTLDSDGDDTNGIQISAAARAEAELYADGIDFTFANFDINANVVSLIGAVAGVTALISENQATVFDARISGITDVVIGDDDEDEGLYPGKFIESGYRISERSTTYLDENQNNAGTETEEFTYDSMGKLKSSMATYTEMLDDDETYSKLEIVSQVAYSHDTQNRVNEWVSAFDENHYTLEGEKVAHATGQDEFKYEYEDFRNVVLREMSDSTETIGESVEVKESTSGEFTYDDSDFLESLEYSVSSSETTSEISPMSETSSSASVKVMYTTDANGQVTMEKWDMEKDGSVDKEVMYEYLHDGRIKTRMTTLFDADGHKMGGELTQYEYEAASCFFQSHAAFFDTDESFAQVVCTER</sequence>
<organism evidence="4 5">
    <name type="scientific">Oleiphilus messinensis</name>
    <dbReference type="NCBI Taxonomy" id="141451"/>
    <lineage>
        <taxon>Bacteria</taxon>
        <taxon>Pseudomonadati</taxon>
        <taxon>Pseudomonadota</taxon>
        <taxon>Gammaproteobacteria</taxon>
        <taxon>Oceanospirillales</taxon>
        <taxon>Oleiphilaceae</taxon>
        <taxon>Oleiphilus</taxon>
    </lineage>
</organism>
<evidence type="ECO:0000313" key="4">
    <source>
        <dbReference type="EMBL" id="ARU55021.1"/>
    </source>
</evidence>
<dbReference type="AlphaFoldDB" id="A0A1Y0I3N1"/>
<feature type="domain" description="DUF4214" evidence="3">
    <location>
        <begin position="72"/>
        <end position="132"/>
    </location>
</feature>
<evidence type="ECO:0000256" key="2">
    <source>
        <dbReference type="SAM" id="SignalP"/>
    </source>
</evidence>
<feature type="compositionally biased region" description="Polar residues" evidence="1">
    <location>
        <begin position="211"/>
        <end position="226"/>
    </location>
</feature>